<feature type="signal peptide" evidence="1">
    <location>
        <begin position="1"/>
        <end position="22"/>
    </location>
</feature>
<accession>A0A866WKK5</accession>
<name>A0A866WKK5_FUSOX</name>
<evidence type="ECO:0000313" key="2">
    <source>
        <dbReference type="EMBL" id="QOE88863.1"/>
    </source>
</evidence>
<dbReference type="AlphaFoldDB" id="A0A866WKK5"/>
<dbReference type="EMBL" id="MT364399">
    <property type="protein sequence ID" value="QOE88863.1"/>
    <property type="molecule type" value="Genomic_DNA"/>
</dbReference>
<evidence type="ECO:0000256" key="1">
    <source>
        <dbReference type="SAM" id="SignalP"/>
    </source>
</evidence>
<proteinExistence type="predicted"/>
<keyword evidence="1" id="KW-0732">Signal</keyword>
<reference evidence="2" key="1">
    <citation type="submission" date="2020-04" db="EMBL/GenBank/DDBJ databases">
        <title>Genomic differences between the new Fusarium oxysporum f. sp. apii (Foa) race 4 on celery, the less virulent Foa races 2 and 3, and the avirulent on celery f. sp. coriandrii.</title>
        <authorList>
            <person name="Henry P."/>
            <person name="Kaur S."/>
            <person name="Pham Q.A.T."/>
            <person name="Barakat R."/>
            <person name="Brinker S."/>
            <person name="Haensel H."/>
            <person name="Epstein L."/>
        </authorList>
    </citation>
    <scope>NUCLEOTIDE SEQUENCE</scope>
    <source>
        <strain evidence="2">FoaR4-274.AC</strain>
    </source>
</reference>
<protein>
    <submittedName>
        <fullName evidence="2">Effector protein</fullName>
    </submittedName>
</protein>
<feature type="chain" id="PRO_5032775643" evidence="1">
    <location>
        <begin position="23"/>
        <end position="130"/>
    </location>
</feature>
<sequence length="130" mass="13721">MSASMRISTFGIFAVLPILGLAKDCAVYYDFVGDVVKVGSSMGFAETDPGLNEKRRATASKICTHDIGGHVNSPGGWAPEAGITNGNNPVNRCTICRGARGGTRDYDKAADGITYSIRCGYFGPYLCSAK</sequence>
<organism evidence="2">
    <name type="scientific">Fusarium oxysporum f. sp. apii</name>
    <dbReference type="NCBI Taxonomy" id="224912"/>
    <lineage>
        <taxon>Eukaryota</taxon>
        <taxon>Fungi</taxon>
        <taxon>Dikarya</taxon>
        <taxon>Ascomycota</taxon>
        <taxon>Pezizomycotina</taxon>
        <taxon>Sordariomycetes</taxon>
        <taxon>Hypocreomycetidae</taxon>
        <taxon>Hypocreales</taxon>
        <taxon>Nectriaceae</taxon>
        <taxon>Fusarium</taxon>
        <taxon>Fusarium oxysporum species complex</taxon>
    </lineage>
</organism>